<proteinExistence type="predicted"/>
<sequence>MNQPIADDIVAQLEALGIRRDTYALKPTPRIQKFIAQRLGEAAREVPSFPLTMHVRLDALLAARKGWNAGHDARVSVNDLLVKASAASLMALPAVNSSFTPVGLVAHRHADISIAVATDGGLMTPIVRAADTKSVTDISAETRDLAARARIGRLQPDDYVGGTFTVSNLGMFGVSSFGSIINPPQSAILSVGAAEERVVSRGGGFVAETMMTLTMTCDHRIIDGATGARWLADLRDRLEAPDALFG</sequence>
<dbReference type="SUPFAM" id="SSF52777">
    <property type="entry name" value="CoA-dependent acyltransferases"/>
    <property type="match status" value="1"/>
</dbReference>
<feature type="domain" description="2-oxoacid dehydrogenase acyltransferase catalytic" evidence="1">
    <location>
        <begin position="27"/>
        <end position="245"/>
    </location>
</feature>
<accession>A0ABY7TLB2</accession>
<organism evidence="2 3">
    <name type="scientific">Sphingomonas naphthae</name>
    <dbReference type="NCBI Taxonomy" id="1813468"/>
    <lineage>
        <taxon>Bacteria</taxon>
        <taxon>Pseudomonadati</taxon>
        <taxon>Pseudomonadota</taxon>
        <taxon>Alphaproteobacteria</taxon>
        <taxon>Sphingomonadales</taxon>
        <taxon>Sphingomonadaceae</taxon>
        <taxon>Sphingomonas</taxon>
    </lineage>
</organism>
<dbReference type="PANTHER" id="PTHR23151">
    <property type="entry name" value="DIHYDROLIPOAMIDE ACETYL/SUCCINYL-TRANSFERASE-RELATED"/>
    <property type="match status" value="1"/>
</dbReference>
<gene>
    <name evidence="2" type="ORF">PQ455_15570</name>
</gene>
<name>A0ABY7TLB2_9SPHN</name>
<reference evidence="2 3" key="1">
    <citation type="submission" date="2023-02" db="EMBL/GenBank/DDBJ databases">
        <title>Genome sequence of Sphingomonas naphthae.</title>
        <authorList>
            <person name="Kim S."/>
            <person name="Heo J."/>
            <person name="Kwon S.-W."/>
        </authorList>
    </citation>
    <scope>NUCLEOTIDE SEQUENCE [LARGE SCALE GENOMIC DNA]</scope>
    <source>
        <strain evidence="2 3">KACC 18716</strain>
    </source>
</reference>
<dbReference type="EMBL" id="CP117411">
    <property type="protein sequence ID" value="WCT73034.1"/>
    <property type="molecule type" value="Genomic_DNA"/>
</dbReference>
<evidence type="ECO:0000259" key="1">
    <source>
        <dbReference type="Pfam" id="PF00198"/>
    </source>
</evidence>
<dbReference type="Gene3D" id="3.30.559.10">
    <property type="entry name" value="Chloramphenicol acetyltransferase-like domain"/>
    <property type="match status" value="1"/>
</dbReference>
<protein>
    <submittedName>
        <fullName evidence="2">2-oxo acid dehydrogenase subunit E2</fullName>
    </submittedName>
</protein>
<evidence type="ECO:0000313" key="2">
    <source>
        <dbReference type="EMBL" id="WCT73034.1"/>
    </source>
</evidence>
<dbReference type="Proteomes" id="UP001220395">
    <property type="component" value="Chromosome"/>
</dbReference>
<dbReference type="InterPro" id="IPR023213">
    <property type="entry name" value="CAT-like_dom_sf"/>
</dbReference>
<dbReference type="PANTHER" id="PTHR23151:SF90">
    <property type="entry name" value="DIHYDROLIPOYLLYSINE-RESIDUE ACETYLTRANSFERASE COMPONENT OF PYRUVATE DEHYDROGENASE COMPLEX, MITOCHONDRIAL-RELATED"/>
    <property type="match status" value="1"/>
</dbReference>
<dbReference type="InterPro" id="IPR001078">
    <property type="entry name" value="2-oxoacid_DH_actylTfrase"/>
</dbReference>
<dbReference type="InterPro" id="IPR045257">
    <property type="entry name" value="E2/Pdx1"/>
</dbReference>
<dbReference type="RefSeq" id="WP_273687008.1">
    <property type="nucleotide sequence ID" value="NZ_CP117411.1"/>
</dbReference>
<evidence type="ECO:0000313" key="3">
    <source>
        <dbReference type="Proteomes" id="UP001220395"/>
    </source>
</evidence>
<dbReference type="Pfam" id="PF00198">
    <property type="entry name" value="2-oxoacid_dh"/>
    <property type="match status" value="1"/>
</dbReference>
<keyword evidence="3" id="KW-1185">Reference proteome</keyword>